<dbReference type="EMBL" id="JBBXMP010000129">
    <property type="protein sequence ID" value="KAL0061635.1"/>
    <property type="molecule type" value="Genomic_DNA"/>
</dbReference>
<dbReference type="Pfam" id="PF18758">
    <property type="entry name" value="KDZ"/>
    <property type="match status" value="1"/>
</dbReference>
<reference evidence="3 4" key="1">
    <citation type="submission" date="2024-05" db="EMBL/GenBank/DDBJ databases">
        <title>A draft genome resource for the thread blight pathogen Marasmius tenuissimus strain MS-2.</title>
        <authorList>
            <person name="Yulfo-Soto G.E."/>
            <person name="Baruah I.K."/>
            <person name="Amoako-Attah I."/>
            <person name="Bukari Y."/>
            <person name="Meinhardt L.W."/>
            <person name="Bailey B.A."/>
            <person name="Cohen S.P."/>
        </authorList>
    </citation>
    <scope>NUCLEOTIDE SEQUENCE [LARGE SCALE GENOMIC DNA]</scope>
    <source>
        <strain evidence="3 4">MS-2</strain>
    </source>
</reference>
<feature type="compositionally biased region" description="Basic and acidic residues" evidence="1">
    <location>
        <begin position="1045"/>
        <end position="1063"/>
    </location>
</feature>
<organism evidence="3 4">
    <name type="scientific">Marasmius tenuissimus</name>
    <dbReference type="NCBI Taxonomy" id="585030"/>
    <lineage>
        <taxon>Eukaryota</taxon>
        <taxon>Fungi</taxon>
        <taxon>Dikarya</taxon>
        <taxon>Basidiomycota</taxon>
        <taxon>Agaricomycotina</taxon>
        <taxon>Agaricomycetes</taxon>
        <taxon>Agaricomycetidae</taxon>
        <taxon>Agaricales</taxon>
        <taxon>Marasmiineae</taxon>
        <taxon>Marasmiaceae</taxon>
        <taxon>Marasmius</taxon>
    </lineage>
</organism>
<feature type="region of interest" description="Disordered" evidence="1">
    <location>
        <begin position="1044"/>
        <end position="1072"/>
    </location>
</feature>
<protein>
    <recommendedName>
        <fullName evidence="2">CxC2-like cysteine cluster KDZ transposase-associated domain-containing protein</fullName>
    </recommendedName>
</protein>
<feature type="compositionally biased region" description="Basic residues" evidence="1">
    <location>
        <begin position="1"/>
        <end position="12"/>
    </location>
</feature>
<feature type="compositionally biased region" description="Basic and acidic residues" evidence="1">
    <location>
        <begin position="91"/>
        <end position="105"/>
    </location>
</feature>
<accession>A0ABR2ZIZ5</accession>
<gene>
    <name evidence="3" type="ORF">AAF712_011552</name>
</gene>
<dbReference type="Pfam" id="PF18803">
    <property type="entry name" value="CxC2"/>
    <property type="match status" value="1"/>
</dbReference>
<feature type="compositionally biased region" description="Polar residues" evidence="1">
    <location>
        <begin position="954"/>
        <end position="969"/>
    </location>
</feature>
<dbReference type="InterPro" id="IPR041457">
    <property type="entry name" value="CxC2_KDZ-assoc"/>
</dbReference>
<name>A0ABR2ZIZ5_9AGAR</name>
<proteinExistence type="predicted"/>
<feature type="region of interest" description="Disordered" evidence="1">
    <location>
        <begin position="950"/>
        <end position="973"/>
    </location>
</feature>
<comment type="caution">
    <text evidence="3">The sequence shown here is derived from an EMBL/GenBank/DDBJ whole genome shotgun (WGS) entry which is preliminary data.</text>
</comment>
<feature type="region of interest" description="Disordered" evidence="1">
    <location>
        <begin position="1231"/>
        <end position="1271"/>
    </location>
</feature>
<dbReference type="InterPro" id="IPR040521">
    <property type="entry name" value="KDZ"/>
</dbReference>
<feature type="region of interest" description="Disordered" evidence="1">
    <location>
        <begin position="1"/>
        <end position="105"/>
    </location>
</feature>
<evidence type="ECO:0000256" key="1">
    <source>
        <dbReference type="SAM" id="MobiDB-lite"/>
    </source>
</evidence>
<feature type="domain" description="CxC2-like cysteine cluster KDZ transposase-associated" evidence="2">
    <location>
        <begin position="204"/>
        <end position="309"/>
    </location>
</feature>
<dbReference type="Proteomes" id="UP001437256">
    <property type="component" value="Unassembled WGS sequence"/>
</dbReference>
<evidence type="ECO:0000259" key="2">
    <source>
        <dbReference type="Pfam" id="PF18803"/>
    </source>
</evidence>
<sequence length="1271" mass="144260">MSKPTFKRRHFGKGQNAALKEAMDSITPATKCQRTSQMIDCSGTTTHVPAPPLPSPSKSQVPPRPNPPPPVLHLSALEAKPVEAEMEDPDVEKSEKERAEEEVSDEKIPLEELLKQDKTRRRRVLGDWETKLDQAALLIFKREAHADIGTRCGCGNGIRQVRCYDCLQLPLLCKDCWVQAHKHDSLHWAHVWVPGGFFVKHDISALGHSIPLGHEGGQCPKPKPDRSLIIAHMNGVHSTKVSFCGCEKAALRDKWTQLFDHGFLPSTVLDPHSCFTFSLMRQYTMLHWQCHVTPFNYIKAIRRLTNNVGTADVPDLFKQFTLAERIWDFVQVEGRAGVHHKLSQFLPEPPANDLIVECPSCPHPGVNMEPGWEKTPEALGHLHMTRLTLDGNYHANHYAKGKNADQNDISLWAGRGYFPIESVYNQHCGLKEATSAEKSVCGHLNTISKQNKAKFKNMDISGIVNCQCCHVFTRSSANLKCAERSGVSPVPIPHLADHHITIRWVCVDECLARAVKQTFSSNPKAPRGRVVVSYDAMCALCKYIIDRWLEMHPDYAHIVNDAYWVIPVCHCRNHIDSCEPMFLYVYKDGVGTFKGETAEQLWDHLNGFGASNRQRNKGSREDAYNGAFGDLNWRKTVGIATQLYNEVTDLKTLYKRNRDFLIGLWHLYEDKAIQWNAEDRSPRVDPKRKRSVISVYQHNDDGKAPTLRSMLDELKGSLEDFETPTGRKKLGAAAAFLDEGVALAITREHLLRLVKKHPKFNPDSQEGKEITSRREKYRVRLDKFHKAQGKFMKADAATKYPPQPSREPEQQEIALPSKFTPTERVEYDLVLLADGQVKLVEGRLYDIVRELQRSAKTLTQARDRKKKNGGSQDKNTRALAVILEMQEIRDKHVREYRILREMLSDLGALDEAEWPYLKMEDTYRKSTEQRRAPGASRIEEGSLWGKVGLAHKQQGPSKSDSPQELQPSQKAVHDGPSLYGQYFLPRSHFFALIQSPLFHSVFTLFTLRVTNNVNHNRFRHSNVDVEQTGQCEEYVNACRTSCVDSTDKPTTERAERKAPDHEAPSVGATAQKRSYEEMANVEETEIDPGEQEIGGWIWGNRVVLQKMTPEEIVKWREKGDRTHFFKADAEFERVQEELEYKHACFDRTIRFFATKRDHWSRAALNAEKDGMAGMAGRAGMAAYAKEKAAMYDALRADCQNKFESCGIPDFVHIPEGKTLADQVAAFRLQEDKRFPEPRDEKRPAFHDPTIHAKGFKDTREGVEGTGDPTPV</sequence>
<keyword evidence="4" id="KW-1185">Reference proteome</keyword>
<feature type="compositionally biased region" description="Basic and acidic residues" evidence="1">
    <location>
        <begin position="1231"/>
        <end position="1262"/>
    </location>
</feature>
<evidence type="ECO:0000313" key="4">
    <source>
        <dbReference type="Proteomes" id="UP001437256"/>
    </source>
</evidence>
<feature type="compositionally biased region" description="Polar residues" evidence="1">
    <location>
        <begin position="27"/>
        <end position="47"/>
    </location>
</feature>
<evidence type="ECO:0000313" key="3">
    <source>
        <dbReference type="EMBL" id="KAL0061635.1"/>
    </source>
</evidence>
<feature type="compositionally biased region" description="Pro residues" evidence="1">
    <location>
        <begin position="62"/>
        <end position="71"/>
    </location>
</feature>